<proteinExistence type="predicted"/>
<dbReference type="Proteomes" id="UP001372338">
    <property type="component" value="Unassembled WGS sequence"/>
</dbReference>
<protein>
    <submittedName>
        <fullName evidence="1">Uncharacterized protein</fullName>
    </submittedName>
</protein>
<dbReference type="InterPro" id="IPR011990">
    <property type="entry name" value="TPR-like_helical_dom_sf"/>
</dbReference>
<dbReference type="PANTHER" id="PTHR46284">
    <property type="entry name" value="PROTEIN KINESIN LIGHT CHAIN-RELATED 3"/>
    <property type="match status" value="1"/>
</dbReference>
<sequence length="115" mass="12598">MRYLAEANVQAMQFDEAKNFSKKTLEIHREHCSPVSLTKAADGCLMALICEAKGDYEPALEHLVLASMSMIANGQDNEVAAIDVSIGDIYSSLCRFDEAIFCLPESTSSIQIHQG</sequence>
<evidence type="ECO:0000313" key="2">
    <source>
        <dbReference type="Proteomes" id="UP001372338"/>
    </source>
</evidence>
<dbReference type="EMBL" id="JAYWIO010000008">
    <property type="protein sequence ID" value="KAK7243573.1"/>
    <property type="molecule type" value="Genomic_DNA"/>
</dbReference>
<comment type="caution">
    <text evidence="1">The sequence shown here is derived from an EMBL/GenBank/DDBJ whole genome shotgun (WGS) entry which is preliminary data.</text>
</comment>
<dbReference type="SUPFAM" id="SSF48452">
    <property type="entry name" value="TPR-like"/>
    <property type="match status" value="1"/>
</dbReference>
<keyword evidence="2" id="KW-1185">Reference proteome</keyword>
<dbReference type="Gene3D" id="1.25.40.10">
    <property type="entry name" value="Tetratricopeptide repeat domain"/>
    <property type="match status" value="1"/>
</dbReference>
<organism evidence="1 2">
    <name type="scientific">Crotalaria pallida</name>
    <name type="common">Smooth rattlebox</name>
    <name type="synonym">Crotalaria striata</name>
    <dbReference type="NCBI Taxonomy" id="3830"/>
    <lineage>
        <taxon>Eukaryota</taxon>
        <taxon>Viridiplantae</taxon>
        <taxon>Streptophyta</taxon>
        <taxon>Embryophyta</taxon>
        <taxon>Tracheophyta</taxon>
        <taxon>Spermatophyta</taxon>
        <taxon>Magnoliopsida</taxon>
        <taxon>eudicotyledons</taxon>
        <taxon>Gunneridae</taxon>
        <taxon>Pentapetalae</taxon>
        <taxon>rosids</taxon>
        <taxon>fabids</taxon>
        <taxon>Fabales</taxon>
        <taxon>Fabaceae</taxon>
        <taxon>Papilionoideae</taxon>
        <taxon>50 kb inversion clade</taxon>
        <taxon>genistoids sensu lato</taxon>
        <taxon>core genistoids</taxon>
        <taxon>Crotalarieae</taxon>
        <taxon>Crotalaria</taxon>
    </lineage>
</organism>
<evidence type="ECO:0000313" key="1">
    <source>
        <dbReference type="EMBL" id="KAK7243573.1"/>
    </source>
</evidence>
<accession>A0AAN9HSB1</accession>
<dbReference type="PANTHER" id="PTHR46284:SF9">
    <property type="entry name" value="OS02G0109800 PROTEIN"/>
    <property type="match status" value="1"/>
</dbReference>
<gene>
    <name evidence="1" type="ORF">RIF29_38376</name>
</gene>
<reference evidence="1 2" key="1">
    <citation type="submission" date="2024-01" db="EMBL/GenBank/DDBJ databases">
        <title>The genomes of 5 underutilized Papilionoideae crops provide insights into root nodulation and disease resistanc.</title>
        <authorList>
            <person name="Yuan L."/>
        </authorList>
    </citation>
    <scope>NUCLEOTIDE SEQUENCE [LARGE SCALE GENOMIC DNA]</scope>
    <source>
        <strain evidence="1">ZHUSHIDOU_FW_LH</strain>
        <tissue evidence="1">Leaf</tissue>
    </source>
</reference>
<name>A0AAN9HSB1_CROPI</name>
<dbReference type="AlphaFoldDB" id="A0AAN9HSB1"/>